<dbReference type="PANTHER" id="PTHR48032">
    <property type="entry name" value="RNA-BINDING PROTEIN MUSASHI HOMOLOG RBP6"/>
    <property type="match status" value="1"/>
</dbReference>
<evidence type="ECO:0000256" key="2">
    <source>
        <dbReference type="ARBA" id="ARBA00022490"/>
    </source>
</evidence>
<dbReference type="InterPro" id="IPR035979">
    <property type="entry name" value="RBD_domain_sf"/>
</dbReference>
<dbReference type="SUPFAM" id="SSF54928">
    <property type="entry name" value="RNA-binding domain, RBD"/>
    <property type="match status" value="1"/>
</dbReference>
<protein>
    <recommendedName>
        <fullName evidence="6">RRM domain-containing protein</fullName>
    </recommendedName>
</protein>
<accession>A0A7R9EB42</accession>
<dbReference type="GO" id="GO:0005737">
    <property type="term" value="C:cytoplasm"/>
    <property type="evidence" value="ECO:0007669"/>
    <property type="project" value="UniProtKB-SubCell"/>
</dbReference>
<gene>
    <name evidence="5" type="ORF">TMSB3V08_LOCUS6491</name>
</gene>
<keyword evidence="2" id="KW-0963">Cytoplasm</keyword>
<dbReference type="InterPro" id="IPR012677">
    <property type="entry name" value="Nucleotide-bd_a/b_plait_sf"/>
</dbReference>
<keyword evidence="4" id="KW-0694">RNA-binding</keyword>
<dbReference type="GO" id="GO:0003729">
    <property type="term" value="F:mRNA binding"/>
    <property type="evidence" value="ECO:0007669"/>
    <property type="project" value="TreeGrafter"/>
</dbReference>
<name>A0A7R9EB42_9NEOP</name>
<sequence length="369" mass="39928">MLEPALNSHQTWAIPHSKRVGDIPTGRVGILGSAAMGANRGSAELNVRSCHLQGDLEMSNYPSPPFIMTYWRVRARYLHRLLFSVIHPRIAKHTSKATNLHNLAGFGFVTFQSEDVVDKVCEIHFHEINNKMVERKKAPPKEVKSPALQLIQTLLLQVEYKKAQPKEMKSPALQLIQTFLLQVECKRLYMQEAISALQLIQTFLLQVECKKAQPKEVMLPANLAKTRAAGRGAYGELLMLNPATAAGFTAASNVAASAAAYRYTPYPLPATAAHHPVGGGLAGFLPMATAAAQTAPNPLQYAPTPALYGVAGAVHAAASCKRAFASAVAAMRPPPHHHHPPTLSYSMSDLLGIQGLDMSAMYHPAAVGL</sequence>
<evidence type="ECO:0000313" key="5">
    <source>
        <dbReference type="EMBL" id="CAD7429715.1"/>
    </source>
</evidence>
<comment type="subcellular location">
    <subcellularLocation>
        <location evidence="1">Cytoplasm</location>
    </subcellularLocation>
</comment>
<keyword evidence="3" id="KW-0677">Repeat</keyword>
<evidence type="ECO:0008006" key="6">
    <source>
        <dbReference type="Google" id="ProtNLM"/>
    </source>
</evidence>
<reference evidence="5" key="1">
    <citation type="submission" date="2020-11" db="EMBL/GenBank/DDBJ databases">
        <authorList>
            <person name="Tran Van P."/>
        </authorList>
    </citation>
    <scope>NUCLEOTIDE SEQUENCE</scope>
</reference>
<evidence type="ECO:0000256" key="4">
    <source>
        <dbReference type="ARBA" id="ARBA00022884"/>
    </source>
</evidence>
<dbReference type="PANTHER" id="PTHR48032:SF18">
    <property type="entry name" value="RRM DOMAIN-CONTAINING PROTEIN"/>
    <property type="match status" value="1"/>
</dbReference>
<dbReference type="EMBL" id="OB794183">
    <property type="protein sequence ID" value="CAD7429715.1"/>
    <property type="molecule type" value="Genomic_DNA"/>
</dbReference>
<organism evidence="5">
    <name type="scientific">Timema monikensis</name>
    <dbReference type="NCBI Taxonomy" id="170555"/>
    <lineage>
        <taxon>Eukaryota</taxon>
        <taxon>Metazoa</taxon>
        <taxon>Ecdysozoa</taxon>
        <taxon>Arthropoda</taxon>
        <taxon>Hexapoda</taxon>
        <taxon>Insecta</taxon>
        <taxon>Pterygota</taxon>
        <taxon>Neoptera</taxon>
        <taxon>Polyneoptera</taxon>
        <taxon>Phasmatodea</taxon>
        <taxon>Timematodea</taxon>
        <taxon>Timematoidea</taxon>
        <taxon>Timematidae</taxon>
        <taxon>Timema</taxon>
    </lineage>
</organism>
<proteinExistence type="predicted"/>
<dbReference type="AlphaFoldDB" id="A0A7R9EB42"/>
<dbReference type="GO" id="GO:0006417">
    <property type="term" value="P:regulation of translation"/>
    <property type="evidence" value="ECO:0007669"/>
    <property type="project" value="TreeGrafter"/>
</dbReference>
<evidence type="ECO:0000256" key="3">
    <source>
        <dbReference type="ARBA" id="ARBA00022737"/>
    </source>
</evidence>
<evidence type="ECO:0000256" key="1">
    <source>
        <dbReference type="ARBA" id="ARBA00004496"/>
    </source>
</evidence>
<dbReference type="Gene3D" id="3.30.70.330">
    <property type="match status" value="1"/>
</dbReference>